<dbReference type="Pfam" id="PF25273">
    <property type="entry name" value="DUF7869"/>
    <property type="match status" value="1"/>
</dbReference>
<feature type="compositionally biased region" description="Basic and acidic residues" evidence="1">
    <location>
        <begin position="431"/>
        <end position="447"/>
    </location>
</feature>
<sequence>MWEELEHVHGSECVPNVPKLATVGRLSAEFSTQNRIKTRLRNALSIKRLDILMRIAINGPTRRDFDRPFVRCARHLRNNVADYLRDTVGMDAQQREDILDPCSVATSAAFTTSLLEKLNAVQSDAQITKVSPNSPKRPQQRDMPAYMCGLLNDLLDVEPKPAPVVVNVLEHVDSEAAAAIAAGAEQADQLYTQLLETIWASWADAPAAMEVPVEPPAAMEVPVAAPAVMEVAAPPPPAQVGVHFPPLQEGDFAEVRKVHADKDAGYVMVKFLDQHYEIKKKELEERPSTSKSSLAFESDEESLVMSEGTDGSENEDEDGGAQRRQGAPQRRRPGAQRKKTRRKNNQIPFQEEVAKMREMHPDYPPTNDRQMLTRDISSWREDVKTLSGNPNIQKKLGGAFRNQNVFEKDMNYTAAMDTYFDSKRREGVKAQTGKIEKHHEDKEESPVKKTKKTRKSKSKKFEADIFKRHKCPSPEFEDGQRWNINLADQAPDHAPGCSKAGDALESLEKGGRPPSTLYLQLDNSTKENKNKYMIAFCTWLVKLKIFQKLKDRKLKLQALMLRRTFLKKAMRIRVLPMWRKVKRTRITTVIWIRTGRCQGMRRVKAVETDAKQSGSGKVADHLHRAKQSGSGKVADHHCQAGTQETECL</sequence>
<name>A0A8K0EAK9_BRALA</name>
<keyword evidence="4" id="KW-1185">Reference proteome</keyword>
<accession>A0A8K0EAK9</accession>
<protein>
    <submittedName>
        <fullName evidence="3">Hypp6730 protein</fullName>
    </submittedName>
</protein>
<dbReference type="PANTHER" id="PTHR33153:SF3">
    <property type="entry name" value="TRAFFICKING PROTEIN PARTICLE COMPLEX SUBUNIT 11 DOMAIN-CONTAINING PROTEIN"/>
    <property type="match status" value="1"/>
</dbReference>
<gene>
    <name evidence="3" type="primary">Hypp6730</name>
    <name evidence="3" type="ORF">BLAG_LOCUS5750</name>
</gene>
<feature type="domain" description="DUF7869" evidence="2">
    <location>
        <begin position="504"/>
        <end position="550"/>
    </location>
</feature>
<evidence type="ECO:0000256" key="1">
    <source>
        <dbReference type="SAM" id="MobiDB-lite"/>
    </source>
</evidence>
<dbReference type="PANTHER" id="PTHR33153">
    <property type="entry name" value="MYND-TYPE DOMAIN-CONTAINING PROTEIN"/>
    <property type="match status" value="1"/>
</dbReference>
<feature type="compositionally biased region" description="Basic and acidic residues" evidence="1">
    <location>
        <begin position="352"/>
        <end position="361"/>
    </location>
</feature>
<feature type="compositionally biased region" description="Basic residues" evidence="1">
    <location>
        <begin position="329"/>
        <end position="344"/>
    </location>
</feature>
<proteinExistence type="predicted"/>
<dbReference type="Proteomes" id="UP000838412">
    <property type="component" value="Chromosome 12"/>
</dbReference>
<organism evidence="3 4">
    <name type="scientific">Branchiostoma lanceolatum</name>
    <name type="common">Common lancelet</name>
    <name type="synonym">Amphioxus lanceolatum</name>
    <dbReference type="NCBI Taxonomy" id="7740"/>
    <lineage>
        <taxon>Eukaryota</taxon>
        <taxon>Metazoa</taxon>
        <taxon>Chordata</taxon>
        <taxon>Cephalochordata</taxon>
        <taxon>Leptocardii</taxon>
        <taxon>Amphioxiformes</taxon>
        <taxon>Branchiostomatidae</taxon>
        <taxon>Branchiostoma</taxon>
    </lineage>
</organism>
<feature type="region of interest" description="Disordered" evidence="1">
    <location>
        <begin position="608"/>
        <end position="636"/>
    </location>
</feature>
<evidence type="ECO:0000313" key="3">
    <source>
        <dbReference type="EMBL" id="CAH1242459.1"/>
    </source>
</evidence>
<dbReference type="InterPro" id="IPR057191">
    <property type="entry name" value="DUF7869"/>
</dbReference>
<feature type="region of interest" description="Disordered" evidence="1">
    <location>
        <begin position="431"/>
        <end position="460"/>
    </location>
</feature>
<feature type="compositionally biased region" description="Basic residues" evidence="1">
    <location>
        <begin position="448"/>
        <end position="458"/>
    </location>
</feature>
<dbReference type="AlphaFoldDB" id="A0A8K0EAK9"/>
<evidence type="ECO:0000313" key="4">
    <source>
        <dbReference type="Proteomes" id="UP000838412"/>
    </source>
</evidence>
<feature type="compositionally biased region" description="Acidic residues" evidence="1">
    <location>
        <begin position="310"/>
        <end position="319"/>
    </location>
</feature>
<feature type="region of interest" description="Disordered" evidence="1">
    <location>
        <begin position="283"/>
        <end position="370"/>
    </location>
</feature>
<dbReference type="EMBL" id="OV696697">
    <property type="protein sequence ID" value="CAH1242459.1"/>
    <property type="molecule type" value="Genomic_DNA"/>
</dbReference>
<reference evidence="3" key="1">
    <citation type="submission" date="2022-01" db="EMBL/GenBank/DDBJ databases">
        <authorList>
            <person name="Braso-Vives M."/>
        </authorList>
    </citation>
    <scope>NUCLEOTIDE SEQUENCE</scope>
</reference>
<evidence type="ECO:0000259" key="2">
    <source>
        <dbReference type="Pfam" id="PF25273"/>
    </source>
</evidence>